<organism evidence="2 3">
    <name type="scientific">Candidatus Glassbacteria bacterium GWA2_58_10</name>
    <dbReference type="NCBI Taxonomy" id="1817865"/>
    <lineage>
        <taxon>Bacteria</taxon>
        <taxon>Candidatus Glassiibacteriota</taxon>
    </lineage>
</organism>
<gene>
    <name evidence="2" type="ORF">A2Z86_01875</name>
</gene>
<reference evidence="2 3" key="1">
    <citation type="journal article" date="2016" name="Nat. Commun.">
        <title>Thousands of microbial genomes shed light on interconnected biogeochemical processes in an aquifer system.</title>
        <authorList>
            <person name="Anantharaman K."/>
            <person name="Brown C.T."/>
            <person name="Hug L.A."/>
            <person name="Sharon I."/>
            <person name="Castelle C.J."/>
            <person name="Probst A.J."/>
            <person name="Thomas B.C."/>
            <person name="Singh A."/>
            <person name="Wilkins M.J."/>
            <person name="Karaoz U."/>
            <person name="Brodie E.L."/>
            <person name="Williams K.H."/>
            <person name="Hubbard S.S."/>
            <person name="Banfield J.F."/>
        </authorList>
    </citation>
    <scope>NUCLEOTIDE SEQUENCE [LARGE SCALE GENOMIC DNA]</scope>
</reference>
<feature type="transmembrane region" description="Helical" evidence="1">
    <location>
        <begin position="20"/>
        <end position="41"/>
    </location>
</feature>
<proteinExistence type="predicted"/>
<dbReference type="Proteomes" id="UP000176992">
    <property type="component" value="Unassembled WGS sequence"/>
</dbReference>
<keyword evidence="1" id="KW-1133">Transmembrane helix</keyword>
<protein>
    <submittedName>
        <fullName evidence="2">Uncharacterized protein</fullName>
    </submittedName>
</protein>
<comment type="caution">
    <text evidence="2">The sequence shown here is derived from an EMBL/GenBank/DDBJ whole genome shotgun (WGS) entry which is preliminary data.</text>
</comment>
<name>A0A1F5YDZ7_9BACT</name>
<feature type="transmembrane region" description="Helical" evidence="1">
    <location>
        <begin position="244"/>
        <end position="272"/>
    </location>
</feature>
<dbReference type="AlphaFoldDB" id="A0A1F5YDZ7"/>
<accession>A0A1F5YDZ7</accession>
<keyword evidence="1" id="KW-0472">Membrane</keyword>
<dbReference type="EMBL" id="MFIV01000108">
    <property type="protein sequence ID" value="OGF98408.1"/>
    <property type="molecule type" value="Genomic_DNA"/>
</dbReference>
<evidence type="ECO:0000256" key="1">
    <source>
        <dbReference type="SAM" id="Phobius"/>
    </source>
</evidence>
<feature type="transmembrane region" description="Helical" evidence="1">
    <location>
        <begin position="115"/>
        <end position="137"/>
    </location>
</feature>
<feature type="transmembrane region" description="Helical" evidence="1">
    <location>
        <begin position="186"/>
        <end position="204"/>
    </location>
</feature>
<feature type="transmembrane region" description="Helical" evidence="1">
    <location>
        <begin position="216"/>
        <end position="238"/>
    </location>
</feature>
<evidence type="ECO:0000313" key="2">
    <source>
        <dbReference type="EMBL" id="OGF98408.1"/>
    </source>
</evidence>
<sequence length="277" mass="30059">MWETGKSLLIQALQSTAWQALYLLIPLLLTGTLIHFCSNLLEIFALRLLGLKAYLYLIAWPGTLVHELGHAIFCSPFGHRIDKVRLLSFSTRNQSTGYVSHSYSGRNPWHLLGNFFISIGPLLLGSLVVILSLRYLAGVPVGPRRLLANANSLVSAESIFSSLKVLNLSLRGLAYGLVRSVDWTGWRTWLAAYLILSVGSAMTLSREDLSAAAGGLGVLLLLGYAFNLALALTGISAFQPAGLLPWTLAGCLVLIVVLAVLLPVLLVLWLLVKLTGR</sequence>
<keyword evidence="1" id="KW-0812">Transmembrane</keyword>
<evidence type="ECO:0000313" key="3">
    <source>
        <dbReference type="Proteomes" id="UP000176992"/>
    </source>
</evidence>